<dbReference type="Pfam" id="PF00829">
    <property type="entry name" value="Ribosomal_L21p"/>
    <property type="match status" value="1"/>
</dbReference>
<keyword evidence="4 5" id="KW-0694">RNA-binding</keyword>
<dbReference type="AlphaFoldDB" id="Q0G0Y5"/>
<evidence type="ECO:0000256" key="3">
    <source>
        <dbReference type="ARBA" id="ARBA00023274"/>
    </source>
</evidence>
<dbReference type="GO" id="GO:0005737">
    <property type="term" value="C:cytoplasm"/>
    <property type="evidence" value="ECO:0007669"/>
    <property type="project" value="UniProtKB-ARBA"/>
</dbReference>
<dbReference type="EMBL" id="AATP01000005">
    <property type="protein sequence ID" value="EAU40854.1"/>
    <property type="molecule type" value="Genomic_DNA"/>
</dbReference>
<dbReference type="GO" id="GO:1990904">
    <property type="term" value="C:ribonucleoprotein complex"/>
    <property type="evidence" value="ECO:0007669"/>
    <property type="project" value="UniProtKB-KW"/>
</dbReference>
<gene>
    <name evidence="4" type="primary">rplU</name>
    <name evidence="6" type="ORF">FP2506_18239</name>
</gene>
<comment type="function">
    <text evidence="4 5">This protein binds to 23S rRNA in the presence of protein L20.</text>
</comment>
<dbReference type="GO" id="GO:0003735">
    <property type="term" value="F:structural constituent of ribosome"/>
    <property type="evidence" value="ECO:0007669"/>
    <property type="project" value="InterPro"/>
</dbReference>
<evidence type="ECO:0000256" key="2">
    <source>
        <dbReference type="ARBA" id="ARBA00022980"/>
    </source>
</evidence>
<keyword evidence="7" id="KW-1185">Reference proteome</keyword>
<dbReference type="GO" id="GO:0019843">
    <property type="term" value="F:rRNA binding"/>
    <property type="evidence" value="ECO:0007669"/>
    <property type="project" value="UniProtKB-UniRule"/>
</dbReference>
<dbReference type="InterPro" id="IPR001787">
    <property type="entry name" value="Ribosomal_bL21"/>
</dbReference>
<comment type="subunit">
    <text evidence="4">Part of the 50S ribosomal subunit. Contacts protein L20.</text>
</comment>
<sequence length="137" mass="15352">MIQPFGVLNVNRLNKKTARRTCLRRISTRADQTNGDKMFAVIKTGGKQYRVAADDQFTIERIPGEAGDKVELAEVLMVGSKIGTPFVNGAKVTLEIVEQTRGKKVISFKKRRRQNSKRTRGHRQDLTRVRVADIAGA</sequence>
<reference evidence="6 7" key="1">
    <citation type="journal article" date="2010" name="J. Bacteriol.">
        <title>Genome sequence of Fulvimarina pelagi HTCC2506T, a Mn(II)-oxidizing alphaproteobacterium possessing an aerobic anoxygenic photosynthetic gene cluster and Xanthorhodopsin.</title>
        <authorList>
            <person name="Kang I."/>
            <person name="Oh H.M."/>
            <person name="Lim S.I."/>
            <person name="Ferriera S."/>
            <person name="Giovannoni S.J."/>
            <person name="Cho J.C."/>
        </authorList>
    </citation>
    <scope>NUCLEOTIDE SEQUENCE [LARGE SCALE GENOMIC DNA]</scope>
    <source>
        <strain evidence="6 7">HTCC2506</strain>
    </source>
</reference>
<comment type="similarity">
    <text evidence="1 4 5">Belongs to the bacterial ribosomal protein bL21 family.</text>
</comment>
<evidence type="ECO:0000256" key="5">
    <source>
        <dbReference type="RuleBase" id="RU000562"/>
    </source>
</evidence>
<evidence type="ECO:0000313" key="6">
    <source>
        <dbReference type="EMBL" id="EAU40854.1"/>
    </source>
</evidence>
<evidence type="ECO:0000256" key="1">
    <source>
        <dbReference type="ARBA" id="ARBA00008563"/>
    </source>
</evidence>
<dbReference type="InterPro" id="IPR036164">
    <property type="entry name" value="bL21-like_sf"/>
</dbReference>
<dbReference type="PANTHER" id="PTHR21349:SF0">
    <property type="entry name" value="LARGE RIBOSOMAL SUBUNIT PROTEIN BL21M"/>
    <property type="match status" value="1"/>
</dbReference>
<evidence type="ECO:0000256" key="4">
    <source>
        <dbReference type="HAMAP-Rule" id="MF_01363"/>
    </source>
</evidence>
<dbReference type="eggNOG" id="COG0261">
    <property type="taxonomic scope" value="Bacteria"/>
</dbReference>
<dbReference type="GO" id="GO:0006412">
    <property type="term" value="P:translation"/>
    <property type="evidence" value="ECO:0007669"/>
    <property type="project" value="UniProtKB-UniRule"/>
</dbReference>
<comment type="caution">
    <text evidence="6">The sequence shown here is derived from an EMBL/GenBank/DDBJ whole genome shotgun (WGS) entry which is preliminary data.</text>
</comment>
<dbReference type="InterPro" id="IPR028909">
    <property type="entry name" value="bL21-like"/>
</dbReference>
<dbReference type="STRING" id="217511.GCA_001463845_01935"/>
<dbReference type="PANTHER" id="PTHR21349">
    <property type="entry name" value="50S RIBOSOMAL PROTEIN L21"/>
    <property type="match status" value="1"/>
</dbReference>
<dbReference type="GO" id="GO:0005840">
    <property type="term" value="C:ribosome"/>
    <property type="evidence" value="ECO:0007669"/>
    <property type="project" value="UniProtKB-KW"/>
</dbReference>
<dbReference type="Proteomes" id="UP000004310">
    <property type="component" value="Unassembled WGS sequence"/>
</dbReference>
<dbReference type="HOGENOM" id="CLU_061463_3_2_5"/>
<keyword evidence="4 5" id="KW-0699">rRNA-binding</keyword>
<name>Q0G0Y5_9HYPH</name>
<protein>
    <recommendedName>
        <fullName evidence="4">Large ribosomal subunit protein bL21</fullName>
    </recommendedName>
</protein>
<dbReference type="NCBIfam" id="TIGR00061">
    <property type="entry name" value="L21"/>
    <property type="match status" value="1"/>
</dbReference>
<organism evidence="6 7">
    <name type="scientific">Fulvimarina pelagi HTCC2506</name>
    <dbReference type="NCBI Taxonomy" id="314231"/>
    <lineage>
        <taxon>Bacteria</taxon>
        <taxon>Pseudomonadati</taxon>
        <taxon>Pseudomonadota</taxon>
        <taxon>Alphaproteobacteria</taxon>
        <taxon>Hyphomicrobiales</taxon>
        <taxon>Aurantimonadaceae</taxon>
        <taxon>Fulvimarina</taxon>
    </lineage>
</organism>
<proteinExistence type="inferred from homology"/>
<keyword evidence="2 4" id="KW-0689">Ribosomal protein</keyword>
<keyword evidence="3 4" id="KW-0687">Ribonucleoprotein</keyword>
<evidence type="ECO:0000313" key="7">
    <source>
        <dbReference type="Proteomes" id="UP000004310"/>
    </source>
</evidence>
<accession>Q0G0Y5</accession>
<dbReference type="HAMAP" id="MF_01363">
    <property type="entry name" value="Ribosomal_bL21"/>
    <property type="match status" value="1"/>
</dbReference>
<dbReference type="SUPFAM" id="SSF141091">
    <property type="entry name" value="L21p-like"/>
    <property type="match status" value="1"/>
</dbReference>